<dbReference type="PANTHER" id="PTHR46116:SF19">
    <property type="entry name" value="UBIQUITIN-CONJUGATING ENZYME FAMILY PROTEIN"/>
    <property type="match status" value="1"/>
</dbReference>
<evidence type="ECO:0000259" key="4">
    <source>
        <dbReference type="PROSITE" id="PS50127"/>
    </source>
</evidence>
<dbReference type="PANTHER" id="PTHR46116">
    <property type="entry name" value="(E3-INDEPENDENT) E2 UBIQUITIN-CONJUGATING ENZYME"/>
    <property type="match status" value="1"/>
</dbReference>
<evidence type="ECO:0000256" key="1">
    <source>
        <dbReference type="ARBA" id="ARBA00022679"/>
    </source>
</evidence>
<keyword evidence="2" id="KW-0833">Ubl conjugation pathway</keyword>
<feature type="region of interest" description="Disordered" evidence="3">
    <location>
        <begin position="14"/>
        <end position="40"/>
    </location>
</feature>
<dbReference type="Pfam" id="PF00179">
    <property type="entry name" value="UQ_con"/>
    <property type="match status" value="1"/>
</dbReference>
<reference evidence="6" key="1">
    <citation type="journal article" date="2024" name="IScience">
        <title>Strigolactones Initiate the Formation of Haustorium-like Structures in Castilleja.</title>
        <authorList>
            <person name="Buerger M."/>
            <person name="Peterson D."/>
            <person name="Chory J."/>
        </authorList>
    </citation>
    <scope>NUCLEOTIDE SEQUENCE [LARGE SCALE GENOMIC DNA]</scope>
</reference>
<dbReference type="Gene3D" id="3.10.110.10">
    <property type="entry name" value="Ubiquitin Conjugating Enzyme"/>
    <property type="match status" value="1"/>
</dbReference>
<dbReference type="InterPro" id="IPR000608">
    <property type="entry name" value="UBC"/>
</dbReference>
<name>A0ABD3CYN7_9LAMI</name>
<evidence type="ECO:0000256" key="3">
    <source>
        <dbReference type="SAM" id="MobiDB-lite"/>
    </source>
</evidence>
<proteinExistence type="predicted"/>
<organism evidence="5 6">
    <name type="scientific">Castilleja foliolosa</name>
    <dbReference type="NCBI Taxonomy" id="1961234"/>
    <lineage>
        <taxon>Eukaryota</taxon>
        <taxon>Viridiplantae</taxon>
        <taxon>Streptophyta</taxon>
        <taxon>Embryophyta</taxon>
        <taxon>Tracheophyta</taxon>
        <taxon>Spermatophyta</taxon>
        <taxon>Magnoliopsida</taxon>
        <taxon>eudicotyledons</taxon>
        <taxon>Gunneridae</taxon>
        <taxon>Pentapetalae</taxon>
        <taxon>asterids</taxon>
        <taxon>lamiids</taxon>
        <taxon>Lamiales</taxon>
        <taxon>Orobanchaceae</taxon>
        <taxon>Pedicularideae</taxon>
        <taxon>Castillejinae</taxon>
        <taxon>Castilleja</taxon>
    </lineage>
</organism>
<sequence length="508" mass="56454">MAIHLRPSIISVPASSGEDEFTEQLPRPQHHLRRTTPPPPQIAVHLRPVSIPISCPSISCPVSIPISSPSPHFMPLIPVHLRPRSNFTDDEDDSVLELAAGDKTGSNFSIDAAFAAEAWTSRGLREAGRGRTATSSGKLSVVEGPLMLSAATAHAPPSRRWGRCPAISATFSGAPGSPISKFCTVANQADIIDFPHFDVVPIATDHYYLESKQSANINANSSAYRHIMKEWKILKGENNLPDSIYVQAYETRIDLLRAVILGSPGTPYHDGLFFFDICLPSDYPNQPPKVHYISHGYRLNPNLYANGKVCLSLINTFSGGKNEKWTQKSTLLQTLVSIQGLVLNDRPYFNEAYFESLKNSKNPFIVKKSIVYNHNAFILSCKSMIHIMRNPPKNFENFVVCHFQARVGLILAAIRAYEKGRAMVGMFERNSTVNARVEVMQTFKGDLRKIRTKLVAAFAFSPYISEVMINMNDNDDDEGDDVVVKTKENVKKHKKSVWSKLIGFAKCI</sequence>
<evidence type="ECO:0000313" key="5">
    <source>
        <dbReference type="EMBL" id="KAL3634679.1"/>
    </source>
</evidence>
<dbReference type="Proteomes" id="UP001632038">
    <property type="component" value="Unassembled WGS sequence"/>
</dbReference>
<dbReference type="PROSITE" id="PS50127">
    <property type="entry name" value="UBC_2"/>
    <property type="match status" value="1"/>
</dbReference>
<feature type="domain" description="UBC core" evidence="4">
    <location>
        <begin position="222"/>
        <end position="385"/>
    </location>
</feature>
<dbReference type="AlphaFoldDB" id="A0ABD3CYN7"/>
<protein>
    <recommendedName>
        <fullName evidence="4">UBC core domain-containing protein</fullName>
    </recommendedName>
</protein>
<gene>
    <name evidence="5" type="ORF">CASFOL_021733</name>
</gene>
<keyword evidence="1" id="KW-0808">Transferase</keyword>
<dbReference type="InterPro" id="IPR016135">
    <property type="entry name" value="UBQ-conjugating_enzyme/RWD"/>
</dbReference>
<evidence type="ECO:0000313" key="6">
    <source>
        <dbReference type="Proteomes" id="UP001632038"/>
    </source>
</evidence>
<comment type="caution">
    <text evidence="5">The sequence shown here is derived from an EMBL/GenBank/DDBJ whole genome shotgun (WGS) entry which is preliminary data.</text>
</comment>
<evidence type="ECO:0000256" key="2">
    <source>
        <dbReference type="ARBA" id="ARBA00022786"/>
    </source>
</evidence>
<accession>A0ABD3CYN7</accession>
<dbReference type="GO" id="GO:0016740">
    <property type="term" value="F:transferase activity"/>
    <property type="evidence" value="ECO:0007669"/>
    <property type="project" value="UniProtKB-KW"/>
</dbReference>
<dbReference type="SUPFAM" id="SSF54495">
    <property type="entry name" value="UBC-like"/>
    <property type="match status" value="1"/>
</dbReference>
<dbReference type="CDD" id="cd23837">
    <property type="entry name" value="UBCc_UBE2O"/>
    <property type="match status" value="1"/>
</dbReference>
<dbReference type="SMART" id="SM00212">
    <property type="entry name" value="UBCc"/>
    <property type="match status" value="1"/>
</dbReference>
<keyword evidence="6" id="KW-1185">Reference proteome</keyword>
<dbReference type="EMBL" id="JAVIJP010000028">
    <property type="protein sequence ID" value="KAL3634679.1"/>
    <property type="molecule type" value="Genomic_DNA"/>
</dbReference>